<feature type="transmembrane region" description="Helical" evidence="7">
    <location>
        <begin position="348"/>
        <end position="365"/>
    </location>
</feature>
<keyword evidence="5 7" id="KW-0472">Membrane</keyword>
<dbReference type="InterPro" id="IPR011701">
    <property type="entry name" value="MFS"/>
</dbReference>
<evidence type="ECO:0000256" key="3">
    <source>
        <dbReference type="ARBA" id="ARBA00022692"/>
    </source>
</evidence>
<feature type="transmembrane region" description="Helical" evidence="7">
    <location>
        <begin position="241"/>
        <end position="259"/>
    </location>
</feature>
<evidence type="ECO:0000256" key="4">
    <source>
        <dbReference type="ARBA" id="ARBA00022989"/>
    </source>
</evidence>
<feature type="transmembrane region" description="Helical" evidence="7">
    <location>
        <begin position="466"/>
        <end position="486"/>
    </location>
</feature>
<comment type="subcellular location">
    <subcellularLocation>
        <location evidence="1">Membrane</location>
        <topology evidence="1">Multi-pass membrane protein</topology>
    </subcellularLocation>
</comment>
<dbReference type="FunFam" id="1.20.1250.20:FF:000065">
    <property type="entry name" value="Putative MFS pantothenate transporter"/>
    <property type="match status" value="1"/>
</dbReference>
<dbReference type="PANTHER" id="PTHR43791">
    <property type="entry name" value="PERMEASE-RELATED"/>
    <property type="match status" value="1"/>
</dbReference>
<evidence type="ECO:0000256" key="5">
    <source>
        <dbReference type="ARBA" id="ARBA00023136"/>
    </source>
</evidence>
<dbReference type="InterPro" id="IPR036259">
    <property type="entry name" value="MFS_trans_sf"/>
</dbReference>
<evidence type="ECO:0000256" key="6">
    <source>
        <dbReference type="ARBA" id="ARBA00037968"/>
    </source>
</evidence>
<keyword evidence="9" id="KW-1185">Reference proteome</keyword>
<evidence type="ECO:0008006" key="10">
    <source>
        <dbReference type="Google" id="ProtNLM"/>
    </source>
</evidence>
<evidence type="ECO:0000256" key="1">
    <source>
        <dbReference type="ARBA" id="ARBA00004141"/>
    </source>
</evidence>
<dbReference type="Proteomes" id="UP001378960">
    <property type="component" value="Unassembled WGS sequence"/>
</dbReference>
<accession>A0AAV5R1K7</accession>
<organism evidence="8 9">
    <name type="scientific">Pichia kluyveri</name>
    <name type="common">Yeast</name>
    <dbReference type="NCBI Taxonomy" id="36015"/>
    <lineage>
        <taxon>Eukaryota</taxon>
        <taxon>Fungi</taxon>
        <taxon>Dikarya</taxon>
        <taxon>Ascomycota</taxon>
        <taxon>Saccharomycotina</taxon>
        <taxon>Pichiomycetes</taxon>
        <taxon>Pichiales</taxon>
        <taxon>Pichiaceae</taxon>
        <taxon>Pichia</taxon>
    </lineage>
</organism>
<evidence type="ECO:0000256" key="7">
    <source>
        <dbReference type="SAM" id="Phobius"/>
    </source>
</evidence>
<gene>
    <name evidence="8" type="ORF">DAPK24_019980</name>
</gene>
<proteinExistence type="inferred from homology"/>
<feature type="transmembrane region" description="Helical" evidence="7">
    <location>
        <begin position="169"/>
        <end position="191"/>
    </location>
</feature>
<dbReference type="PANTHER" id="PTHR43791:SF39">
    <property type="entry name" value="TRANSPORTER LIZ1_SEO1, PUTATIVE (AFU_ORTHOLOGUE AFUA_3G00980)-RELATED"/>
    <property type="match status" value="1"/>
</dbReference>
<evidence type="ECO:0000256" key="2">
    <source>
        <dbReference type="ARBA" id="ARBA00022448"/>
    </source>
</evidence>
<dbReference type="GO" id="GO:0022857">
    <property type="term" value="F:transmembrane transporter activity"/>
    <property type="evidence" value="ECO:0007669"/>
    <property type="project" value="InterPro"/>
</dbReference>
<feature type="transmembrane region" description="Helical" evidence="7">
    <location>
        <begin position="144"/>
        <end position="163"/>
    </location>
</feature>
<dbReference type="GO" id="GO:0016020">
    <property type="term" value="C:membrane"/>
    <property type="evidence" value="ECO:0007669"/>
    <property type="project" value="UniProtKB-SubCell"/>
</dbReference>
<feature type="transmembrane region" description="Helical" evidence="7">
    <location>
        <begin position="372"/>
        <end position="391"/>
    </location>
</feature>
<feature type="transmembrane region" description="Helical" evidence="7">
    <location>
        <begin position="397"/>
        <end position="420"/>
    </location>
</feature>
<dbReference type="AlphaFoldDB" id="A0AAV5R1K7"/>
<feature type="transmembrane region" description="Helical" evidence="7">
    <location>
        <begin position="432"/>
        <end position="454"/>
    </location>
</feature>
<feature type="transmembrane region" description="Helical" evidence="7">
    <location>
        <begin position="306"/>
        <end position="324"/>
    </location>
</feature>
<dbReference type="Gene3D" id="1.20.1250.20">
    <property type="entry name" value="MFS general substrate transporter like domains"/>
    <property type="match status" value="1"/>
</dbReference>
<dbReference type="SUPFAM" id="SSF103473">
    <property type="entry name" value="MFS general substrate transporter"/>
    <property type="match status" value="1"/>
</dbReference>
<sequence length="546" mass="62880">MSWKESKVSQTIWHFFKIDKPESFKTEYNDPTVDRDRRAKKTSKYDKYNFLKAFDWYPRHYSPYERKFLMKFDATILFFLCASFYTKYLDNSNVGSAYVSGLKTDLNLHGNELNYFNTCYTVGYALFQIPITLLITKPHFSRHLLLFCELAWGMMTLANAYVTSAGQMYAIRFFVGVFEACSFPCTYVILSSYLTEEELFKRAGVYGAFATAGSASAGALQSQARKSLNGVMGLAGWRWQFIIDAVITFGIFLYGFFLFPGIPSSCKNFTVFSEDDMIFARKRLENKVAIPKQFTWESLRETVTTWQIYLASALWVLHHIGWYSNGAKLYMKSKPELYTIEQVTTWDSYMYCVGIPCAIFISPLCQYYGKIIPMHLVMVTAYFSCIVLIIWNVPNNMLIAAFFLEHPFLSGLAQVYYTWVATLCRDNVEKKAIVLSWIQALSYGINAFSIPLQYDVKDAPSFKKGYRINIGLIAGSHVVFLLIWFLERYDMKVCPKIAGKRHLNDSGILIEADIFEIDSDSIESIPYREIKSDDVVEHVSSRRNSD</sequence>
<reference evidence="8 9" key="1">
    <citation type="journal article" date="2023" name="Elife">
        <title>Identification of key yeast species and microbe-microbe interactions impacting larval growth of Drosophila in the wild.</title>
        <authorList>
            <person name="Mure A."/>
            <person name="Sugiura Y."/>
            <person name="Maeda R."/>
            <person name="Honda K."/>
            <person name="Sakurai N."/>
            <person name="Takahashi Y."/>
            <person name="Watada M."/>
            <person name="Katoh T."/>
            <person name="Gotoh A."/>
            <person name="Gotoh Y."/>
            <person name="Taniguchi I."/>
            <person name="Nakamura K."/>
            <person name="Hayashi T."/>
            <person name="Katayama T."/>
            <person name="Uemura T."/>
            <person name="Hattori Y."/>
        </authorList>
    </citation>
    <scope>NUCLEOTIDE SEQUENCE [LARGE SCALE GENOMIC DNA]</scope>
    <source>
        <strain evidence="8 9">PK-24</strain>
    </source>
</reference>
<keyword evidence="3 7" id="KW-0812">Transmembrane</keyword>
<keyword evidence="4 7" id="KW-1133">Transmembrane helix</keyword>
<protein>
    <recommendedName>
        <fullName evidence="10">Major facilitator superfamily (MFS) profile domain-containing protein</fullName>
    </recommendedName>
</protein>
<evidence type="ECO:0000313" key="9">
    <source>
        <dbReference type="Proteomes" id="UP001378960"/>
    </source>
</evidence>
<feature type="transmembrane region" description="Helical" evidence="7">
    <location>
        <begin position="115"/>
        <end position="135"/>
    </location>
</feature>
<keyword evidence="2" id="KW-0813">Transport</keyword>
<name>A0AAV5R1K7_PICKL</name>
<comment type="caution">
    <text evidence="8">The sequence shown here is derived from an EMBL/GenBank/DDBJ whole genome shotgun (WGS) entry which is preliminary data.</text>
</comment>
<comment type="similarity">
    <text evidence="6">Belongs to the major facilitator superfamily. Allantoate permease family.</text>
</comment>
<evidence type="ECO:0000313" key="8">
    <source>
        <dbReference type="EMBL" id="GMM45423.1"/>
    </source>
</evidence>
<dbReference type="EMBL" id="BTGB01000002">
    <property type="protein sequence ID" value="GMM45423.1"/>
    <property type="molecule type" value="Genomic_DNA"/>
</dbReference>
<dbReference type="Pfam" id="PF07690">
    <property type="entry name" value="MFS_1"/>
    <property type="match status" value="1"/>
</dbReference>